<comment type="caution">
    <text evidence="1">The sequence shown here is derived from an EMBL/GenBank/DDBJ whole genome shotgun (WGS) entry which is preliminary data.</text>
</comment>
<dbReference type="Pfam" id="PF01042">
    <property type="entry name" value="Ribonuc_L-PSP"/>
    <property type="match status" value="1"/>
</dbReference>
<dbReference type="InterPro" id="IPR006175">
    <property type="entry name" value="YjgF/YER057c/UK114"/>
</dbReference>
<dbReference type="InterPro" id="IPR035709">
    <property type="entry name" value="YoaB-like"/>
</dbReference>
<gene>
    <name evidence="1" type="ORF">DC082_09770</name>
</gene>
<sequence>MITRINKGPRMSDAVIYNDTLYYTAIPLVEEADIYRQMQSLLADIDQLLEKVGAEKSHILDVTIFLVSSLDIEGMNRAWDEWVDSDNAPVRCTVQAGLMNPNWKVEVKIVVALPSK</sequence>
<dbReference type="CDD" id="cd06150">
    <property type="entry name" value="YjgF_YER057c_UK114_like_2"/>
    <property type="match status" value="1"/>
</dbReference>
<accession>A0A2U2AI32</accession>
<name>A0A2U2AI32_9GAMM</name>
<evidence type="ECO:0000313" key="2">
    <source>
        <dbReference type="Proteomes" id="UP000244948"/>
    </source>
</evidence>
<keyword evidence="2" id="KW-1185">Reference proteome</keyword>
<dbReference type="EMBL" id="QEWR01000007">
    <property type="protein sequence ID" value="PWD82325.1"/>
    <property type="molecule type" value="Genomic_DNA"/>
</dbReference>
<dbReference type="Gene3D" id="3.30.1330.40">
    <property type="entry name" value="RutC-like"/>
    <property type="match status" value="1"/>
</dbReference>
<evidence type="ECO:0000313" key="1">
    <source>
        <dbReference type="EMBL" id="PWD82325.1"/>
    </source>
</evidence>
<dbReference type="PANTHER" id="PTHR47328:SF1">
    <property type="entry name" value="RUTC FAMILY PROTEIN YOAB"/>
    <property type="match status" value="1"/>
</dbReference>
<dbReference type="SUPFAM" id="SSF55298">
    <property type="entry name" value="YjgF-like"/>
    <property type="match status" value="1"/>
</dbReference>
<dbReference type="Proteomes" id="UP000244948">
    <property type="component" value="Unassembled WGS sequence"/>
</dbReference>
<reference evidence="1 2" key="1">
    <citation type="journal article" date="2018" name="Genome Announc.">
        <title>Ignatzschineria cameli sp. nov., isolated from necrotic foot tissue of dromedaries (Camelus dromedarius) and associated maggots (Wohlfahrtia species) in Dubai.</title>
        <authorList>
            <person name="Tsang C.C."/>
            <person name="Tang J.Y."/>
            <person name="Fong J.Y."/>
            <person name="Kinne J."/>
            <person name="Lee H.H."/>
            <person name="Joseph M."/>
            <person name="Jose S."/>
            <person name="Schuster R.K."/>
            <person name="Tang Y."/>
            <person name="Sivakumar S."/>
            <person name="Chen J.H."/>
            <person name="Teng J.L."/>
            <person name="Lau S.K."/>
            <person name="Wernery U."/>
            <person name="Woo P.C."/>
        </authorList>
    </citation>
    <scope>NUCLEOTIDE SEQUENCE [LARGE SCALE GENOMIC DNA]</scope>
    <source>
        <strain evidence="1 2">KCTC 22643</strain>
    </source>
</reference>
<dbReference type="AlphaFoldDB" id="A0A2U2AI32"/>
<dbReference type="InterPro" id="IPR035959">
    <property type="entry name" value="RutC-like_sf"/>
</dbReference>
<proteinExistence type="predicted"/>
<dbReference type="PANTHER" id="PTHR47328">
    <property type="match status" value="1"/>
</dbReference>
<organism evidence="1 2">
    <name type="scientific">Ignatzschineria indica</name>
    <dbReference type="NCBI Taxonomy" id="472583"/>
    <lineage>
        <taxon>Bacteria</taxon>
        <taxon>Pseudomonadati</taxon>
        <taxon>Pseudomonadota</taxon>
        <taxon>Gammaproteobacteria</taxon>
        <taxon>Cardiobacteriales</taxon>
        <taxon>Ignatzschineriaceae</taxon>
        <taxon>Ignatzschineria</taxon>
    </lineage>
</organism>
<protein>
    <submittedName>
        <fullName evidence="1">RidA family protein</fullName>
    </submittedName>
</protein>